<dbReference type="SUPFAM" id="SSF110296">
    <property type="entry name" value="Oligoxyloglucan reducing end-specific cellobiohydrolase"/>
    <property type="match status" value="1"/>
</dbReference>
<comment type="caution">
    <text evidence="2">The sequence shown here is derived from an EMBL/GenBank/DDBJ whole genome shotgun (WGS) entry which is preliminary data.</text>
</comment>
<evidence type="ECO:0000313" key="3">
    <source>
        <dbReference type="Proteomes" id="UP000241118"/>
    </source>
</evidence>
<keyword evidence="3" id="KW-1185">Reference proteome</keyword>
<evidence type="ECO:0000256" key="1">
    <source>
        <dbReference type="SAM" id="MobiDB-lite"/>
    </source>
</evidence>
<feature type="compositionally biased region" description="Polar residues" evidence="1">
    <location>
        <begin position="322"/>
        <end position="331"/>
    </location>
</feature>
<dbReference type="EMBL" id="PYAX01000002">
    <property type="protein sequence ID" value="PSL57407.1"/>
    <property type="molecule type" value="Genomic_DNA"/>
</dbReference>
<feature type="compositionally biased region" description="Basic and acidic residues" evidence="1">
    <location>
        <begin position="298"/>
        <end position="308"/>
    </location>
</feature>
<proteinExistence type="predicted"/>
<evidence type="ECO:0000313" key="2">
    <source>
        <dbReference type="EMBL" id="PSL57407.1"/>
    </source>
</evidence>
<accession>A0A2P8IG28</accession>
<reference evidence="2 3" key="1">
    <citation type="submission" date="2018-03" db="EMBL/GenBank/DDBJ databases">
        <title>Genomic Encyclopedia of Type Strains, Phase III (KMG-III): the genomes of soil and plant-associated and newly described type strains.</title>
        <authorList>
            <person name="Whitman W."/>
        </authorList>
    </citation>
    <scope>NUCLEOTIDE SEQUENCE [LARGE SCALE GENOMIC DNA]</scope>
    <source>
        <strain evidence="2 3">CGMCC 4.7097</strain>
    </source>
</reference>
<gene>
    <name evidence="2" type="ORF">B0I31_102385</name>
</gene>
<dbReference type="AlphaFoldDB" id="A0A2P8IG28"/>
<protein>
    <recommendedName>
        <fullName evidence="4">Photosynthesis system II assembly factor YCF48-like protein</fullName>
    </recommendedName>
</protein>
<dbReference type="Proteomes" id="UP000241118">
    <property type="component" value="Unassembled WGS sequence"/>
</dbReference>
<name>A0A2P8IG28_SACCR</name>
<feature type="region of interest" description="Disordered" evidence="1">
    <location>
        <begin position="274"/>
        <end position="331"/>
    </location>
</feature>
<feature type="compositionally biased region" description="Polar residues" evidence="1">
    <location>
        <begin position="276"/>
        <end position="297"/>
    </location>
</feature>
<evidence type="ECO:0008006" key="4">
    <source>
        <dbReference type="Google" id="ProtNLM"/>
    </source>
</evidence>
<sequence length="331" mass="34159">MPELAVRAGEAVRIAFANPSVGVLTDGTRLHVTHDGGHTWQAAAVEGAVPPVRFGAVVAEPDRLYAVVVGSSQTRLHTASPDVARFTPAPGVRVPGAADGEVAVAADGLHVVLAAVHRVNRHWVEVGHRWVSTAPPCPMGAATELAATGSSLFALCSSDPGMGRMTKMLKVSQAGAAFRSLGEAPRAGITTGLAAVSPSAVAVTAVGRGAAWLHLGREHGTRWSSPLVLGGPPLREPLFTNPGHGALVRGGPGWATARLLLTSDGGTTWLPVDFSSAATDPGHQTQGWVPMTPSTSDRQPRTENTRGRHDPRRTCHPPPVQTGCTSASPSA</sequence>
<organism evidence="2 3">
    <name type="scientific">Saccharothrix carnea</name>
    <dbReference type="NCBI Taxonomy" id="1280637"/>
    <lineage>
        <taxon>Bacteria</taxon>
        <taxon>Bacillati</taxon>
        <taxon>Actinomycetota</taxon>
        <taxon>Actinomycetes</taxon>
        <taxon>Pseudonocardiales</taxon>
        <taxon>Pseudonocardiaceae</taxon>
        <taxon>Saccharothrix</taxon>
    </lineage>
</organism>